<protein>
    <submittedName>
        <fullName evidence="3">Uncharacterized protein</fullName>
    </submittedName>
</protein>
<name>A0A563D9I5_9FLAO</name>
<evidence type="ECO:0000313" key="3">
    <source>
        <dbReference type="EMBL" id="TWP26875.1"/>
    </source>
</evidence>
<comment type="caution">
    <text evidence="3">The sequence shown here is derived from an EMBL/GenBank/DDBJ whole genome shotgun (WGS) entry which is preliminary data.</text>
</comment>
<evidence type="ECO:0000256" key="1">
    <source>
        <dbReference type="SAM" id="MobiDB-lite"/>
    </source>
</evidence>
<proteinExistence type="predicted"/>
<feature type="region of interest" description="Disordered" evidence="1">
    <location>
        <begin position="1291"/>
        <end position="1310"/>
    </location>
</feature>
<evidence type="ECO:0000313" key="4">
    <source>
        <dbReference type="Proteomes" id="UP000319499"/>
    </source>
</evidence>
<dbReference type="EMBL" id="SELH01000025">
    <property type="protein sequence ID" value="TWP26875.1"/>
    <property type="molecule type" value="Genomic_DNA"/>
</dbReference>
<dbReference type="OrthoDB" id="610610at2"/>
<dbReference type="Proteomes" id="UP000319499">
    <property type="component" value="Unassembled WGS sequence"/>
</dbReference>
<keyword evidence="4" id="KW-1185">Reference proteome</keyword>
<feature type="signal peptide" evidence="2">
    <location>
        <begin position="1"/>
        <end position="20"/>
    </location>
</feature>
<dbReference type="RefSeq" id="WP_146293438.1">
    <property type="nucleotide sequence ID" value="NZ_SELH01000025.1"/>
</dbReference>
<reference evidence="3 4" key="1">
    <citation type="submission" date="2019-02" db="EMBL/GenBank/DDBJ databases">
        <title>Apibacter muscae sp. nov.: a novel member of the house fly microbiota.</title>
        <authorList>
            <person name="Park R."/>
        </authorList>
    </citation>
    <scope>NUCLEOTIDE SEQUENCE [LARGE SCALE GENOMIC DNA]</scope>
    <source>
        <strain evidence="3 4">AL1</strain>
    </source>
</reference>
<feature type="chain" id="PRO_5021823240" evidence="2">
    <location>
        <begin position="21"/>
        <end position="1534"/>
    </location>
</feature>
<keyword evidence="2" id="KW-0732">Signal</keyword>
<gene>
    <name evidence="3" type="ORF">ETU09_09990</name>
</gene>
<sequence length="1534" mass="173296">MKKKIIYLIANLLFLQFFYAQNLNSNSEAKNTFSLVEKNDSWINNFSSEDIQELPVGIKYTFGDKGSNMQAALGIINATVYSEYAEVTLFARVRLPQTDAKGKPYELFFGADKVKISHDGGIMGDVKLVLLGDINIPFTGNKWLINLRGGLDYKKGYIQGLTYLTVNCDGIKELGVSGTVEFSRDLILPIESNGEVDENKKEITISQTNELGTYKKSVPNRVKGEFQTVVSDWNDMLLEVSIQPFVLKEKRNKYNYDGNFQFYVNRAVLDLSDVRNSPSVKFPDYYYNNNLLIPSTNSWRGVYVETVEVRMPKEFMTTQTVKDKKRVAFGSHNLIIDNYGVSGDFYADNLIPLKEGITNKEKAWAYSVDHIGINLAANSLVGAEFNGKILLPVSKQEKDSSKVSLSYVGIISQKEYLISVKNDTIVDFSIWKAKGHLEPNSYVELKVKEGEFRPKAVLHGDLVIKELKENSNKEKISFEGIVFQNLQLQTEAPLFAVDYMGYKHIGDRKFMNFPITISEMGITTNKDEANLYFGIRINLMGDTQKSEFSGFTRLSILGEFEEYNRKQKWSFKGIEVGTIALKADMGALKLTGNLEIMENDRIYGDGFKSSLQATFGSFGPITSNAIFGSTSYRYWMVDAAIENLNLGVGAINLSGFAGGASYKMKRSVDNTTSLDSGLTYIPDENIGLGVKAAVALNIASKKAIQGSAGFEILFNNNGGVKEIGFYGSASAMNFDKYAYKLSKLKSNLHTLVKEKTGISKIENSKIVNQMVGNQKIRNLLDIAKNDYPNDDKSSSSIQIKFGMQQDFVNNTFHAELETYVNVAGMLTGRGSNHRAGLGVMHISPNEWYAYLGRPSDRLGIKLGVGPVSINTGGYLMIGDRLEESPPPPPMVSRILGTDTERLRYMRDENALSLGRGFAFGTDFSLDTGDMRFLAFYARFVAGGGFDIMLRDYGDAQCINTGKQAGINGWYANGQAYAYLQGELGIRIKLFFIKKKIPIIKAGAAALFQAKAPNPVWMRGYLGGQYNLLGGLIKGKFRFKITLGEDCEFAEKYPIGGIKMIADLSPDNNSETDVFAIPQATFAMKVGEELLIPEEDGDKTYKIFLDQFKVFNAGQEIEGKIEWSDYKDKVNFISKEILPPNTMLTAKVQVSFMEKKNGVFQPLIVDGKKAVEMEERTFTTGGAPEVIPLQNIQYSYPVIDQKYFFTDEYKQGYIQLKRGQSYLFDDKQWQSTLRLVDSEGNQLKTDFEYKVADNRINYTLPKMKQSQTYQFLLVSNLKKSSKNANEKEVVYKQESMEDEDNTVEIKQNQAESKSKEGEIERLSYKFSTSQYKTLKSKINSLTVTSYNWDKIYSDVIYLTNKIKDHENFDWVELTGSEYTENIPTLLAEAILEDEYYIKDIYPYLYQGYPLANKYFIKNRDTQELGVPPSKSLPIYSDYLTYIEYGINSEWTRSTFPYKYNLPYQYKLDWVDLLGQIVNDYVDGKLPENSSILNLMKADYKFIREGNYRIILKYRLPGGILGTQETINFKNRIKSN</sequence>
<evidence type="ECO:0000256" key="2">
    <source>
        <dbReference type="SAM" id="SignalP"/>
    </source>
</evidence>
<organism evidence="3 4">
    <name type="scientific">Apibacter muscae</name>
    <dbReference type="NCBI Taxonomy" id="2509004"/>
    <lineage>
        <taxon>Bacteria</taxon>
        <taxon>Pseudomonadati</taxon>
        <taxon>Bacteroidota</taxon>
        <taxon>Flavobacteriia</taxon>
        <taxon>Flavobacteriales</taxon>
        <taxon>Weeksellaceae</taxon>
        <taxon>Apibacter</taxon>
    </lineage>
</organism>
<accession>A0A563D9I5</accession>